<organism evidence="2">
    <name type="scientific">Paracidovorax avenae</name>
    <dbReference type="NCBI Taxonomy" id="80867"/>
    <lineage>
        <taxon>Bacteria</taxon>
        <taxon>Pseudomonadati</taxon>
        <taxon>Pseudomonadota</taxon>
        <taxon>Betaproteobacteria</taxon>
        <taxon>Burkholderiales</taxon>
        <taxon>Comamonadaceae</taxon>
        <taxon>Paracidovorax</taxon>
    </lineage>
</organism>
<protein>
    <submittedName>
        <fullName evidence="2">Uncharacterized protein</fullName>
    </submittedName>
</protein>
<evidence type="ECO:0000313" key="2">
    <source>
        <dbReference type="EMBL" id="BAE80241.1"/>
    </source>
</evidence>
<feature type="compositionally biased region" description="Low complexity" evidence="1">
    <location>
        <begin position="508"/>
        <end position="532"/>
    </location>
</feature>
<sequence>MSAPPQTKPPGGSTAWIHPRKVPACPRVAGEAACGTAKPPLALSWPFPGSPPSLARPAFSSCPPTPPRRGPAYPGRFRIRLRTTTHHERLLPCPCRPGRRPRGTHRPRRPRPARAVPGGHAGPARAHPARRLLRRRPAPAARHAPVPGTVRLHRVDGPRPVVAARPAAGLPDPAAHGPAARGRARAGTPQPPGEPGTGPCAAGCGRSACPGGRGLARHAAAGPLRTHAGRARGHVVPAAAFAPAGPRQRTGPRSGDRAARPAQPGGTGPGRQPPGGRRRRRDRTHAGPADPLAEPQRAGRRRRIGPGGTARPADAVGPGQPDRCAGSRRPGTRCRAARTGPAPQPPGRCRRARPGQGHPVAAARPRTQWHRRRRGRCPGPIARARRPGHHPQPAGRCRRRRPGGFGFAALPRCGRLPHRRCRRVGALALPPSGLAGAQQQFGRGCAHRGTRRTRPRRQPVPGGNRSGRPCRGIDRGPRIRRQPAAAPARPGTQPGRQRGRPRTRRQRQPGQPGPVGQPRHGQGPPQPLRPVAAPPRLCAALGEPRGRLTAGGAGRPCPEKHKKAPACRSRAWPGPCPGPPAAACAARRQPPSAGIALGSAVLCALDLRSLGCDHVMGRVHHRVACQVDLRLRGISTHHGLLAVLERRTGHRDIDRKVLSAIGPHGLAEGVRREVVQLEGTACIELEDLVAGIEGGTVGDLHMPRPLHREGILPDIGPLDAVELRIPHRMDAIRPGQLQVGDG</sequence>
<dbReference type="AlphaFoldDB" id="Q2AC94"/>
<feature type="compositionally biased region" description="Basic residues" evidence="1">
    <location>
        <begin position="97"/>
        <end position="112"/>
    </location>
</feature>
<feature type="compositionally biased region" description="Low complexity" evidence="1">
    <location>
        <begin position="165"/>
        <end position="188"/>
    </location>
</feature>
<accession>Q2AC94</accession>
<dbReference type="EMBL" id="AB207101">
    <property type="protein sequence ID" value="BAE80241.1"/>
    <property type="molecule type" value="Genomic_DNA"/>
</dbReference>
<feature type="region of interest" description="Disordered" evidence="1">
    <location>
        <begin position="165"/>
        <end position="199"/>
    </location>
</feature>
<feature type="compositionally biased region" description="Low complexity" evidence="1">
    <location>
        <begin position="482"/>
        <end position="496"/>
    </location>
</feature>
<feature type="region of interest" description="Disordered" evidence="1">
    <location>
        <begin position="237"/>
        <end position="400"/>
    </location>
</feature>
<feature type="compositionally biased region" description="Basic residues" evidence="1">
    <location>
        <begin position="367"/>
        <end position="376"/>
    </location>
</feature>
<reference evidence="2" key="1">
    <citation type="submission" date="2005-03" db="EMBL/GenBank/DDBJ databases">
        <title>Hrp gene cluster from Acidovorax avenae.</title>
        <authorList>
            <person name="Che F."/>
            <person name="Takai R."/>
        </authorList>
    </citation>
    <scope>NUCLEOTIDE SEQUENCE</scope>
    <source>
        <strain evidence="2">K1</strain>
    </source>
</reference>
<feature type="compositionally biased region" description="Low complexity" evidence="1">
    <location>
        <begin position="237"/>
        <end position="246"/>
    </location>
</feature>
<feature type="compositionally biased region" description="Low complexity" evidence="1">
    <location>
        <begin position="286"/>
        <end position="296"/>
    </location>
</feature>
<feature type="compositionally biased region" description="Basic residues" evidence="1">
    <location>
        <begin position="445"/>
        <end position="457"/>
    </location>
</feature>
<feature type="region of interest" description="Disordered" evidence="1">
    <location>
        <begin position="432"/>
        <end position="532"/>
    </location>
</feature>
<feature type="region of interest" description="Disordered" evidence="1">
    <location>
        <begin position="90"/>
        <end position="128"/>
    </location>
</feature>
<proteinExistence type="predicted"/>
<evidence type="ECO:0000256" key="1">
    <source>
        <dbReference type="SAM" id="MobiDB-lite"/>
    </source>
</evidence>
<feature type="compositionally biased region" description="Basic residues" evidence="1">
    <location>
        <begin position="497"/>
        <end position="507"/>
    </location>
</feature>
<feature type="compositionally biased region" description="Low complexity" evidence="1">
    <location>
        <begin position="113"/>
        <end position="126"/>
    </location>
</feature>
<name>Q2AC94_9BURK</name>